<sequence length="243" mass="27303">MWAQTELSFPEPTPPEHQKWPKWRWDASHTDGFKDQRMARPPASSRALFACVYLLLRAGVDDRIFLDTVPPPRLGTPPSPSSSVRASMLIGPVPFARVPYPETGEGRFFSSSSSFLLATYYGRPAAVHVWQAVCRMAGLAPARHVSKRWELGRNRQRHMLLRRIGWDRARLSLCSAEYCNRSNWAPRRPAPSCGLLLRVPWMRARRRICDVAPAIGCLVYADLVHGSSRSSVISIGIILAGSR</sequence>
<gene>
    <name evidence="2" type="ORF">B0I35DRAFT_16221</name>
</gene>
<evidence type="ECO:0000256" key="1">
    <source>
        <dbReference type="SAM" id="MobiDB-lite"/>
    </source>
</evidence>
<keyword evidence="3" id="KW-1185">Reference proteome</keyword>
<reference evidence="2" key="1">
    <citation type="journal article" date="2021" name="Nat. Commun.">
        <title>Genetic determinants of endophytism in the Arabidopsis root mycobiome.</title>
        <authorList>
            <person name="Mesny F."/>
            <person name="Miyauchi S."/>
            <person name="Thiergart T."/>
            <person name="Pickel B."/>
            <person name="Atanasova L."/>
            <person name="Karlsson M."/>
            <person name="Huettel B."/>
            <person name="Barry K.W."/>
            <person name="Haridas S."/>
            <person name="Chen C."/>
            <person name="Bauer D."/>
            <person name="Andreopoulos W."/>
            <person name="Pangilinan J."/>
            <person name="LaButti K."/>
            <person name="Riley R."/>
            <person name="Lipzen A."/>
            <person name="Clum A."/>
            <person name="Drula E."/>
            <person name="Henrissat B."/>
            <person name="Kohler A."/>
            <person name="Grigoriev I.V."/>
            <person name="Martin F.M."/>
            <person name="Hacquard S."/>
        </authorList>
    </citation>
    <scope>NUCLEOTIDE SEQUENCE</scope>
    <source>
        <strain evidence="2">MPI-CAGE-CH-0235</strain>
    </source>
</reference>
<name>A0A8K0T6N4_9HYPO</name>
<feature type="region of interest" description="Disordered" evidence="1">
    <location>
        <begin position="1"/>
        <end position="21"/>
    </location>
</feature>
<proteinExistence type="predicted"/>
<dbReference type="Proteomes" id="UP000813444">
    <property type="component" value="Unassembled WGS sequence"/>
</dbReference>
<accession>A0A8K0T6N4</accession>
<organism evidence="2 3">
    <name type="scientific">Stachybotrys elegans</name>
    <dbReference type="NCBI Taxonomy" id="80388"/>
    <lineage>
        <taxon>Eukaryota</taxon>
        <taxon>Fungi</taxon>
        <taxon>Dikarya</taxon>
        <taxon>Ascomycota</taxon>
        <taxon>Pezizomycotina</taxon>
        <taxon>Sordariomycetes</taxon>
        <taxon>Hypocreomycetidae</taxon>
        <taxon>Hypocreales</taxon>
        <taxon>Stachybotryaceae</taxon>
        <taxon>Stachybotrys</taxon>
    </lineage>
</organism>
<evidence type="ECO:0000313" key="3">
    <source>
        <dbReference type="Proteomes" id="UP000813444"/>
    </source>
</evidence>
<dbReference type="AlphaFoldDB" id="A0A8K0T6N4"/>
<dbReference type="EMBL" id="JAGPNK010000001">
    <property type="protein sequence ID" value="KAH7328357.1"/>
    <property type="molecule type" value="Genomic_DNA"/>
</dbReference>
<evidence type="ECO:0000313" key="2">
    <source>
        <dbReference type="EMBL" id="KAH7328357.1"/>
    </source>
</evidence>
<protein>
    <submittedName>
        <fullName evidence="2">Uncharacterized protein</fullName>
    </submittedName>
</protein>
<comment type="caution">
    <text evidence="2">The sequence shown here is derived from an EMBL/GenBank/DDBJ whole genome shotgun (WGS) entry which is preliminary data.</text>
</comment>